<keyword evidence="16" id="KW-1185">Reference proteome</keyword>
<dbReference type="PANTHER" id="PTHR45339">
    <property type="entry name" value="HYBRID SIGNAL TRANSDUCTION HISTIDINE KINASE J"/>
    <property type="match status" value="1"/>
</dbReference>
<evidence type="ECO:0000256" key="1">
    <source>
        <dbReference type="ARBA" id="ARBA00000085"/>
    </source>
</evidence>
<proteinExistence type="predicted"/>
<dbReference type="KEGG" id="msea:METESE_04670"/>
<dbReference type="InterPro" id="IPR011006">
    <property type="entry name" value="CheY-like_superfamily"/>
</dbReference>
<dbReference type="GO" id="GO:0000155">
    <property type="term" value="F:phosphorelay sensor kinase activity"/>
    <property type="evidence" value="ECO:0007669"/>
    <property type="project" value="InterPro"/>
</dbReference>
<dbReference type="EC" id="2.7.13.3" evidence="2"/>
<feature type="transmembrane region" description="Helical" evidence="12">
    <location>
        <begin position="20"/>
        <end position="47"/>
    </location>
</feature>
<dbReference type="PROSITE" id="PS50109">
    <property type="entry name" value="HIS_KIN"/>
    <property type="match status" value="1"/>
</dbReference>
<dbReference type="SUPFAM" id="SSF55874">
    <property type="entry name" value="ATPase domain of HSP90 chaperone/DNA topoisomerase II/histidine kinase"/>
    <property type="match status" value="1"/>
</dbReference>
<keyword evidence="6" id="KW-0418">Kinase</keyword>
<dbReference type="SUPFAM" id="SSF47384">
    <property type="entry name" value="Homodimeric domain of signal transducing histidine kinase"/>
    <property type="match status" value="1"/>
</dbReference>
<dbReference type="InterPro" id="IPR036890">
    <property type="entry name" value="HATPase_C_sf"/>
</dbReference>
<dbReference type="CDD" id="cd12914">
    <property type="entry name" value="PDC1_DGC_like"/>
    <property type="match status" value="1"/>
</dbReference>
<dbReference type="InterPro" id="IPR036097">
    <property type="entry name" value="HisK_dim/P_sf"/>
</dbReference>
<evidence type="ECO:0000259" key="14">
    <source>
        <dbReference type="PROSITE" id="PS50110"/>
    </source>
</evidence>
<dbReference type="Proteomes" id="UP001228113">
    <property type="component" value="Chromosome"/>
</dbReference>
<dbReference type="FunFam" id="3.30.565.10:FF:000010">
    <property type="entry name" value="Sensor histidine kinase RcsC"/>
    <property type="match status" value="1"/>
</dbReference>
<evidence type="ECO:0000256" key="10">
    <source>
        <dbReference type="ARBA" id="ARBA00068150"/>
    </source>
</evidence>
<sequence>MPPMSPLPPLLASRQQGRLATSQLALVLGLLLVLLVMAGAAGSILTLRHREVNIWRKQMDSHTLALAEHVYQNMAAACLALDRIADDVREARARDPQDLRRRLGGEAAFRMLRDQTRDMPQVDVATIVADNGDVINFTRSWPPPPINLADRDYFQARRADPALGEFISLPVRNKGNGKWVFYLSRRLEDPQGRFLGLVLVGMSVDVFTEFYQRFAGNLGEGASIALHRRDGVLLTRWPRVDAEIGRTEGADPSLAILAGGASAGTRYGPDPAAGRGGPDLLMAARVVNRHPLVVSLTLTDAFILAHWRHLVQVILALTAAALVAIGGALAVLVRAIRQREADMVQTLQLKRQAEVANAAKSSFLATMSHEIRTPLNGVLGMTELLIQTGLDEEQTGYAQTVIGSGRQLLAIIEEILDFSKIEAEKMQLEQVAFDPWGIVQETAALYRENAQRKGLDLIVEGPGAPLPWVLGDPVRLRQILANFISNALKFTAAGSVRVSLDTLPDGALRFAVKDTGIGMNPADVDRLFTPFTQADGSITRRYGGTGLGLAICRGLADLMGGRVGVETGPGAGSCFFLEAPFPRAEGPTAVPEVPEAPIRPIRALLAEDNLVNQKLAATLLAKLGCTCHLAGDGREAVEAARHETFDLILMDCMMPDLDGFEAARRIRRLEADAGRPRVPIVALTANATKEDMARSREAGMDDFLSKPYTSRALREMITRWT</sequence>
<feature type="transmembrane region" description="Helical" evidence="12">
    <location>
        <begin position="313"/>
        <end position="333"/>
    </location>
</feature>
<keyword evidence="12" id="KW-0812">Transmembrane</keyword>
<dbReference type="PRINTS" id="PR00344">
    <property type="entry name" value="BCTRLSENSOR"/>
</dbReference>
<keyword evidence="12" id="KW-1133">Transmembrane helix</keyword>
<dbReference type="InterPro" id="IPR001789">
    <property type="entry name" value="Sig_transdc_resp-reg_receiver"/>
</dbReference>
<keyword evidence="7" id="KW-0067">ATP-binding</keyword>
<dbReference type="SUPFAM" id="SSF52172">
    <property type="entry name" value="CheY-like"/>
    <property type="match status" value="1"/>
</dbReference>
<keyword evidence="5" id="KW-0547">Nucleotide-binding</keyword>
<evidence type="ECO:0000256" key="4">
    <source>
        <dbReference type="ARBA" id="ARBA00022679"/>
    </source>
</evidence>
<keyword evidence="8" id="KW-0902">Two-component regulatory system</keyword>
<accession>A0AA48GSS2</accession>
<name>A0AA48GSS2_9BACT</name>
<comment type="catalytic activity">
    <reaction evidence="1">
        <text>ATP + protein L-histidine = ADP + protein N-phospho-L-histidine.</text>
        <dbReference type="EC" id="2.7.13.3"/>
    </reaction>
</comment>
<feature type="domain" description="Response regulatory" evidence="14">
    <location>
        <begin position="602"/>
        <end position="721"/>
    </location>
</feature>
<dbReference type="CDD" id="cd12915">
    <property type="entry name" value="PDC2_DGC_like"/>
    <property type="match status" value="1"/>
</dbReference>
<dbReference type="PROSITE" id="PS50110">
    <property type="entry name" value="RESPONSE_REGULATORY"/>
    <property type="match status" value="1"/>
</dbReference>
<evidence type="ECO:0000259" key="13">
    <source>
        <dbReference type="PROSITE" id="PS50109"/>
    </source>
</evidence>
<dbReference type="EMBL" id="AP027081">
    <property type="protein sequence ID" value="BDU75509.1"/>
    <property type="molecule type" value="Genomic_DNA"/>
</dbReference>
<evidence type="ECO:0000256" key="2">
    <source>
        <dbReference type="ARBA" id="ARBA00012438"/>
    </source>
</evidence>
<organism evidence="15 16">
    <name type="scientific">Mesoterricola sediminis</name>
    <dbReference type="NCBI Taxonomy" id="2927980"/>
    <lineage>
        <taxon>Bacteria</taxon>
        <taxon>Pseudomonadati</taxon>
        <taxon>Acidobacteriota</taxon>
        <taxon>Holophagae</taxon>
        <taxon>Holophagales</taxon>
        <taxon>Holophagaceae</taxon>
        <taxon>Mesoterricola</taxon>
    </lineage>
</organism>
<evidence type="ECO:0000256" key="9">
    <source>
        <dbReference type="ARBA" id="ARBA00064003"/>
    </source>
</evidence>
<dbReference type="GO" id="GO:0005524">
    <property type="term" value="F:ATP binding"/>
    <property type="evidence" value="ECO:0007669"/>
    <property type="project" value="UniProtKB-KW"/>
</dbReference>
<dbReference type="SMART" id="SM00387">
    <property type="entry name" value="HATPase_c"/>
    <property type="match status" value="1"/>
</dbReference>
<evidence type="ECO:0000256" key="6">
    <source>
        <dbReference type="ARBA" id="ARBA00022777"/>
    </source>
</evidence>
<keyword evidence="12" id="KW-0472">Membrane</keyword>
<feature type="modified residue" description="4-aspartylphosphate" evidence="11">
    <location>
        <position position="651"/>
    </location>
</feature>
<reference evidence="15" key="1">
    <citation type="journal article" date="2023" name="Int. J. Syst. Evol. Microbiol.">
        <title>Mesoterricola silvestris gen. nov., sp. nov., Mesoterricola sediminis sp. nov., Geothrix oryzae sp. nov., Geothrix edaphica sp. nov., Geothrix rubra sp. nov., and Geothrix limicola sp. nov., six novel members of Acidobacteriota isolated from soils.</title>
        <authorList>
            <person name="Itoh H."/>
            <person name="Sugisawa Y."/>
            <person name="Mise K."/>
            <person name="Xu Z."/>
            <person name="Kuniyasu M."/>
            <person name="Ushijima N."/>
            <person name="Kawano K."/>
            <person name="Kobayashi E."/>
            <person name="Shiratori Y."/>
            <person name="Masuda Y."/>
            <person name="Senoo K."/>
        </authorList>
    </citation>
    <scope>NUCLEOTIDE SEQUENCE</scope>
    <source>
        <strain evidence="15">W786</strain>
    </source>
</reference>
<keyword evidence="3 11" id="KW-0597">Phosphoprotein</keyword>
<evidence type="ECO:0000256" key="11">
    <source>
        <dbReference type="PROSITE-ProRule" id="PRU00169"/>
    </source>
</evidence>
<feature type="domain" description="Histidine kinase" evidence="13">
    <location>
        <begin position="366"/>
        <end position="583"/>
    </location>
</feature>
<evidence type="ECO:0000313" key="16">
    <source>
        <dbReference type="Proteomes" id="UP001228113"/>
    </source>
</evidence>
<protein>
    <recommendedName>
        <fullName evidence="10">Sensory/regulatory protein RpfC</fullName>
        <ecNumber evidence="2">2.7.13.3</ecNumber>
    </recommendedName>
</protein>
<dbReference type="CDD" id="cd16922">
    <property type="entry name" value="HATPase_EvgS-ArcB-TorS-like"/>
    <property type="match status" value="1"/>
</dbReference>
<keyword evidence="4" id="KW-0808">Transferase</keyword>
<dbReference type="SMART" id="SM00448">
    <property type="entry name" value="REC"/>
    <property type="match status" value="1"/>
</dbReference>
<evidence type="ECO:0000256" key="5">
    <source>
        <dbReference type="ARBA" id="ARBA00022741"/>
    </source>
</evidence>
<dbReference type="InterPro" id="IPR004358">
    <property type="entry name" value="Sig_transdc_His_kin-like_C"/>
</dbReference>
<dbReference type="Gene3D" id="1.10.287.130">
    <property type="match status" value="1"/>
</dbReference>
<dbReference type="Pfam" id="PF00512">
    <property type="entry name" value="HisKA"/>
    <property type="match status" value="1"/>
</dbReference>
<dbReference type="InterPro" id="IPR005467">
    <property type="entry name" value="His_kinase_dom"/>
</dbReference>
<comment type="subunit">
    <text evidence="9">At low DSF concentrations, interacts with RpfF.</text>
</comment>
<dbReference type="SMART" id="SM00388">
    <property type="entry name" value="HisKA"/>
    <property type="match status" value="1"/>
</dbReference>
<evidence type="ECO:0000256" key="8">
    <source>
        <dbReference type="ARBA" id="ARBA00023012"/>
    </source>
</evidence>
<dbReference type="CDD" id="cd17546">
    <property type="entry name" value="REC_hyHK_CKI1_RcsC-like"/>
    <property type="match status" value="1"/>
</dbReference>
<dbReference type="PANTHER" id="PTHR45339:SF1">
    <property type="entry name" value="HYBRID SIGNAL TRANSDUCTION HISTIDINE KINASE J"/>
    <property type="match status" value="1"/>
</dbReference>
<evidence type="ECO:0000256" key="7">
    <source>
        <dbReference type="ARBA" id="ARBA00022840"/>
    </source>
</evidence>
<dbReference type="FunFam" id="1.10.287.130:FF:000002">
    <property type="entry name" value="Two-component osmosensing histidine kinase"/>
    <property type="match status" value="1"/>
</dbReference>
<evidence type="ECO:0000256" key="12">
    <source>
        <dbReference type="SAM" id="Phobius"/>
    </source>
</evidence>
<dbReference type="InterPro" id="IPR003661">
    <property type="entry name" value="HisK_dim/P_dom"/>
</dbReference>
<evidence type="ECO:0000256" key="3">
    <source>
        <dbReference type="ARBA" id="ARBA00022553"/>
    </source>
</evidence>
<dbReference type="AlphaFoldDB" id="A0AA48GSS2"/>
<dbReference type="Gene3D" id="3.30.450.20">
    <property type="entry name" value="PAS domain"/>
    <property type="match status" value="2"/>
</dbReference>
<dbReference type="Gene3D" id="3.30.565.10">
    <property type="entry name" value="Histidine kinase-like ATPase, C-terminal domain"/>
    <property type="match status" value="1"/>
</dbReference>
<dbReference type="Pfam" id="PF02518">
    <property type="entry name" value="HATPase_c"/>
    <property type="match status" value="1"/>
</dbReference>
<dbReference type="Gene3D" id="3.40.50.2300">
    <property type="match status" value="1"/>
</dbReference>
<dbReference type="Pfam" id="PF00072">
    <property type="entry name" value="Response_reg"/>
    <property type="match status" value="1"/>
</dbReference>
<gene>
    <name evidence="15" type="ORF">METESE_04670</name>
</gene>
<dbReference type="InterPro" id="IPR003594">
    <property type="entry name" value="HATPase_dom"/>
</dbReference>
<dbReference type="CDD" id="cd00082">
    <property type="entry name" value="HisKA"/>
    <property type="match status" value="1"/>
</dbReference>
<evidence type="ECO:0000313" key="15">
    <source>
        <dbReference type="EMBL" id="BDU75509.1"/>
    </source>
</evidence>